<keyword evidence="1" id="KW-0678">Repressor</keyword>
<dbReference type="RefSeq" id="WP_106473698.1">
    <property type="nucleotide sequence ID" value="NZ_CP027665.1"/>
</dbReference>
<evidence type="ECO:0000259" key="5">
    <source>
        <dbReference type="PROSITE" id="PS50937"/>
    </source>
</evidence>
<dbReference type="InterPro" id="IPR000551">
    <property type="entry name" value="MerR-type_HTH_dom"/>
</dbReference>
<dbReference type="InterPro" id="IPR009061">
    <property type="entry name" value="DNA-bd_dom_put_sf"/>
</dbReference>
<proteinExistence type="predicted"/>
<dbReference type="Gene3D" id="1.10.1660.10">
    <property type="match status" value="1"/>
</dbReference>
<sequence length="152" mass="17202">MNLSIGELSRRSEIKVPTIRYYEKIGLIPEVPRNAGNQRRYGAVDLDRLKFIRHARDLGFDLDSIRDLLEMSERPLQSCHAADSIARTHLEAIRARIHQLTLLQHELERMVSECRQGRVCDCRVIEVLANHAECTTDHGRVAPARPGDGPAG</sequence>
<dbReference type="SUPFAM" id="SSF46955">
    <property type="entry name" value="Putative DNA-binding domain"/>
    <property type="match status" value="1"/>
</dbReference>
<dbReference type="PANTHER" id="PTHR30204:SF69">
    <property type="entry name" value="MERR-FAMILY TRANSCRIPTIONAL REGULATOR"/>
    <property type="match status" value="1"/>
</dbReference>
<keyword evidence="7" id="KW-1185">Reference proteome</keyword>
<dbReference type="InterPro" id="IPR047057">
    <property type="entry name" value="MerR_fam"/>
</dbReference>
<keyword evidence="2" id="KW-0805">Transcription regulation</keyword>
<reference evidence="7" key="1">
    <citation type="submission" date="2018-03" db="EMBL/GenBank/DDBJ databases">
        <title>Genomic analysis of the strain SH-1 isolated from shrimp intestine.</title>
        <authorList>
            <person name="Kim Y.-S."/>
            <person name="Kim S.-E."/>
            <person name="Kim K.-H."/>
        </authorList>
    </citation>
    <scope>NUCLEOTIDE SEQUENCE [LARGE SCALE GENOMIC DNA]</scope>
    <source>
        <strain evidence="7">SH-1</strain>
    </source>
</reference>
<dbReference type="GO" id="GO:0003700">
    <property type="term" value="F:DNA-binding transcription factor activity"/>
    <property type="evidence" value="ECO:0007669"/>
    <property type="project" value="InterPro"/>
</dbReference>
<dbReference type="AlphaFoldDB" id="A0A2S0MU19"/>
<dbReference type="KEGG" id="thas:C6Y53_17985"/>
<keyword evidence="3" id="KW-0238">DNA-binding</keyword>
<dbReference type="PRINTS" id="PR00040">
    <property type="entry name" value="HTHMERR"/>
</dbReference>
<gene>
    <name evidence="6" type="ORF">C6Y53_17985</name>
</gene>
<dbReference type="EMBL" id="CP027665">
    <property type="protein sequence ID" value="AVO39394.1"/>
    <property type="molecule type" value="Genomic_DNA"/>
</dbReference>
<accession>A0A2S0MU19</accession>
<dbReference type="SMART" id="SM00422">
    <property type="entry name" value="HTH_MERR"/>
    <property type="match status" value="1"/>
</dbReference>
<evidence type="ECO:0000256" key="1">
    <source>
        <dbReference type="ARBA" id="ARBA00022491"/>
    </source>
</evidence>
<dbReference type="GO" id="GO:0003677">
    <property type="term" value="F:DNA binding"/>
    <property type="evidence" value="ECO:0007669"/>
    <property type="project" value="UniProtKB-KW"/>
</dbReference>
<feature type="domain" description="HTH merR-type" evidence="5">
    <location>
        <begin position="2"/>
        <end position="71"/>
    </location>
</feature>
<dbReference type="Proteomes" id="UP000237655">
    <property type="component" value="Chromosome"/>
</dbReference>
<evidence type="ECO:0000313" key="6">
    <source>
        <dbReference type="EMBL" id="AVO39394.1"/>
    </source>
</evidence>
<evidence type="ECO:0000256" key="3">
    <source>
        <dbReference type="ARBA" id="ARBA00023125"/>
    </source>
</evidence>
<keyword evidence="4" id="KW-0804">Transcription</keyword>
<evidence type="ECO:0000313" key="7">
    <source>
        <dbReference type="Proteomes" id="UP000237655"/>
    </source>
</evidence>
<protein>
    <submittedName>
        <fullName evidence="6">Helix-turn-helix domain-containing protein</fullName>
    </submittedName>
</protein>
<dbReference type="CDD" id="cd04785">
    <property type="entry name" value="HTH_CadR-PbrR-like"/>
    <property type="match status" value="1"/>
</dbReference>
<dbReference type="PANTHER" id="PTHR30204">
    <property type="entry name" value="REDOX-CYCLING DRUG-SENSING TRANSCRIPTIONAL ACTIVATOR SOXR"/>
    <property type="match status" value="1"/>
</dbReference>
<evidence type="ECO:0000256" key="2">
    <source>
        <dbReference type="ARBA" id="ARBA00023015"/>
    </source>
</evidence>
<evidence type="ECO:0000256" key="4">
    <source>
        <dbReference type="ARBA" id="ARBA00023163"/>
    </source>
</evidence>
<name>A0A2S0MU19_9RHOB</name>
<organism evidence="6 7">
    <name type="scientific">Pukyongiella litopenaei</name>
    <dbReference type="NCBI Taxonomy" id="2605946"/>
    <lineage>
        <taxon>Bacteria</taxon>
        <taxon>Pseudomonadati</taxon>
        <taxon>Pseudomonadota</taxon>
        <taxon>Alphaproteobacteria</taxon>
        <taxon>Rhodobacterales</taxon>
        <taxon>Paracoccaceae</taxon>
        <taxon>Pukyongiella</taxon>
    </lineage>
</organism>
<dbReference type="PROSITE" id="PS50937">
    <property type="entry name" value="HTH_MERR_2"/>
    <property type="match status" value="1"/>
</dbReference>
<dbReference type="PROSITE" id="PS00552">
    <property type="entry name" value="HTH_MERR_1"/>
    <property type="match status" value="1"/>
</dbReference>
<dbReference type="Pfam" id="PF13411">
    <property type="entry name" value="MerR_1"/>
    <property type="match status" value="1"/>
</dbReference>